<organism evidence="1">
    <name type="scientific">mine drainage metagenome</name>
    <dbReference type="NCBI Taxonomy" id="410659"/>
    <lineage>
        <taxon>unclassified sequences</taxon>
        <taxon>metagenomes</taxon>
        <taxon>ecological metagenomes</taxon>
    </lineage>
</organism>
<accession>E6QHF8</accession>
<sequence length="37" mass="4138">MYSTLFLAVQIAASGYAKAPEFGRLREKQLAVPPHLY</sequence>
<evidence type="ECO:0000313" key="1">
    <source>
        <dbReference type="EMBL" id="CBI06672.1"/>
    </source>
</evidence>
<protein>
    <submittedName>
        <fullName evidence="1">Uncharacterized protein</fullName>
    </submittedName>
</protein>
<reference evidence="1" key="1">
    <citation type="submission" date="2009-10" db="EMBL/GenBank/DDBJ databases">
        <title>Diversity of trophic interactions inside an arsenic-rich microbial ecosystem.</title>
        <authorList>
            <person name="Bertin P.N."/>
            <person name="Heinrich-Salmeron A."/>
            <person name="Pelletier E."/>
            <person name="Goulhen-Chollet F."/>
            <person name="Arsene-Ploetze F."/>
            <person name="Gallien S."/>
            <person name="Calteau A."/>
            <person name="Vallenet D."/>
            <person name="Casiot C."/>
            <person name="Chane-Woon-Ming B."/>
            <person name="Giloteaux L."/>
            <person name="Barakat M."/>
            <person name="Bonnefoy V."/>
            <person name="Bruneel O."/>
            <person name="Chandler M."/>
            <person name="Cleiss J."/>
            <person name="Duran R."/>
            <person name="Elbaz-Poulichet F."/>
            <person name="Fonknechten N."/>
            <person name="Lauga B."/>
            <person name="Mornico D."/>
            <person name="Ortet P."/>
            <person name="Schaeffer C."/>
            <person name="Siguier P."/>
            <person name="Alexander Thil Smith A."/>
            <person name="Van Dorsselaer A."/>
            <person name="Weissenbach J."/>
            <person name="Medigue C."/>
            <person name="Le Paslier D."/>
        </authorList>
    </citation>
    <scope>NUCLEOTIDE SEQUENCE</scope>
</reference>
<dbReference type="AlphaFoldDB" id="E6QHF8"/>
<gene>
    <name evidence="1" type="ORF">CARN6_2782</name>
</gene>
<dbReference type="EMBL" id="CABQ01000006">
    <property type="protein sequence ID" value="CBI06672.1"/>
    <property type="molecule type" value="Genomic_DNA"/>
</dbReference>
<comment type="caution">
    <text evidence="1">The sequence shown here is derived from an EMBL/GenBank/DDBJ whole genome shotgun (WGS) entry which is preliminary data.</text>
</comment>
<proteinExistence type="predicted"/>
<name>E6QHF8_9ZZZZ</name>